<dbReference type="EMBL" id="JXTB01000065">
    <property type="protein sequence ID" value="PON68241.1"/>
    <property type="molecule type" value="Genomic_DNA"/>
</dbReference>
<organism evidence="1 2">
    <name type="scientific">Parasponia andersonii</name>
    <name type="common">Sponia andersonii</name>
    <dbReference type="NCBI Taxonomy" id="3476"/>
    <lineage>
        <taxon>Eukaryota</taxon>
        <taxon>Viridiplantae</taxon>
        <taxon>Streptophyta</taxon>
        <taxon>Embryophyta</taxon>
        <taxon>Tracheophyta</taxon>
        <taxon>Spermatophyta</taxon>
        <taxon>Magnoliopsida</taxon>
        <taxon>eudicotyledons</taxon>
        <taxon>Gunneridae</taxon>
        <taxon>Pentapetalae</taxon>
        <taxon>rosids</taxon>
        <taxon>fabids</taxon>
        <taxon>Rosales</taxon>
        <taxon>Cannabaceae</taxon>
        <taxon>Parasponia</taxon>
    </lineage>
</organism>
<dbReference type="InterPro" id="IPR011009">
    <property type="entry name" value="Kinase-like_dom_sf"/>
</dbReference>
<dbReference type="Gene3D" id="1.10.510.10">
    <property type="entry name" value="Transferase(Phosphotransferase) domain 1"/>
    <property type="match status" value="1"/>
</dbReference>
<protein>
    <submittedName>
        <fullName evidence="1">Tyrosine-protein kinase</fullName>
    </submittedName>
</protein>
<dbReference type="STRING" id="3476.A0A2P5D4L5"/>
<dbReference type="PANTHER" id="PTHR48055">
    <property type="entry name" value="LEUCINE-RICH REPEAT RECEPTOR PROTEIN KINASE EMS1"/>
    <property type="match status" value="1"/>
</dbReference>
<name>A0A2P5D4L5_PARAD</name>
<keyword evidence="2" id="KW-1185">Reference proteome</keyword>
<keyword evidence="1" id="KW-0808">Transferase</keyword>
<dbReference type="GO" id="GO:0016301">
    <property type="term" value="F:kinase activity"/>
    <property type="evidence" value="ECO:0007669"/>
    <property type="project" value="UniProtKB-KW"/>
</dbReference>
<accession>A0A2P5D4L5</accession>
<evidence type="ECO:0000313" key="2">
    <source>
        <dbReference type="Proteomes" id="UP000237105"/>
    </source>
</evidence>
<reference evidence="2" key="1">
    <citation type="submission" date="2016-06" db="EMBL/GenBank/DDBJ databases">
        <title>Parallel loss of symbiosis genes in relatives of nitrogen-fixing non-legume Parasponia.</title>
        <authorList>
            <person name="Van Velzen R."/>
            <person name="Holmer R."/>
            <person name="Bu F."/>
            <person name="Rutten L."/>
            <person name="Van Zeijl A."/>
            <person name="Liu W."/>
            <person name="Santuari L."/>
            <person name="Cao Q."/>
            <person name="Sharma T."/>
            <person name="Shen D."/>
            <person name="Roswanjaya Y."/>
            <person name="Wardhani T."/>
            <person name="Kalhor M.S."/>
            <person name="Jansen J."/>
            <person name="Van den Hoogen J."/>
            <person name="Gungor B."/>
            <person name="Hartog M."/>
            <person name="Hontelez J."/>
            <person name="Verver J."/>
            <person name="Yang W.-C."/>
            <person name="Schijlen E."/>
            <person name="Repin R."/>
            <person name="Schilthuizen M."/>
            <person name="Schranz E."/>
            <person name="Heidstra R."/>
            <person name="Miyata K."/>
            <person name="Fedorova E."/>
            <person name="Kohlen W."/>
            <person name="Bisseling T."/>
            <person name="Smit S."/>
            <person name="Geurts R."/>
        </authorList>
    </citation>
    <scope>NUCLEOTIDE SEQUENCE [LARGE SCALE GENOMIC DNA]</scope>
    <source>
        <strain evidence="2">cv. WU1-14</strain>
    </source>
</reference>
<sequence length="162" mass="18281">MGGKASIQGDVYSYGILLLEMFTGKRPTDEAFRGDLNIHQYAKAALPQRLMQIVERSLLRRKVEVTTTAIAEEKDMKDNIEAQSETNIDENHSQTNENVAKCLHSVLEIGLGCSMESPKERMNMGEVVRELLRVKNTFLGFASRGDRTCTHSFKARLLEVDF</sequence>
<keyword evidence="1" id="KW-0418">Kinase</keyword>
<dbReference type="InterPro" id="IPR051564">
    <property type="entry name" value="LRR_receptor-like_kinase"/>
</dbReference>
<dbReference type="AlphaFoldDB" id="A0A2P5D4L5"/>
<comment type="caution">
    <text evidence="1">The sequence shown here is derived from an EMBL/GenBank/DDBJ whole genome shotgun (WGS) entry which is preliminary data.</text>
</comment>
<dbReference type="SUPFAM" id="SSF56112">
    <property type="entry name" value="Protein kinase-like (PK-like)"/>
    <property type="match status" value="1"/>
</dbReference>
<dbReference type="GO" id="GO:0016020">
    <property type="term" value="C:membrane"/>
    <property type="evidence" value="ECO:0007669"/>
    <property type="project" value="TreeGrafter"/>
</dbReference>
<dbReference type="PANTHER" id="PTHR48055:SF55">
    <property type="entry name" value="PROTEIN KINASE DOMAIN-CONTAINING PROTEIN"/>
    <property type="match status" value="1"/>
</dbReference>
<proteinExistence type="predicted"/>
<evidence type="ECO:0000313" key="1">
    <source>
        <dbReference type="EMBL" id="PON68241.1"/>
    </source>
</evidence>
<dbReference type="OrthoDB" id="1103805at2759"/>
<dbReference type="Proteomes" id="UP000237105">
    <property type="component" value="Unassembled WGS sequence"/>
</dbReference>
<gene>
    <name evidence="1" type="ORF">PanWU01x14_098010</name>
</gene>